<dbReference type="HOGENOM" id="CLU_100173_0_0_10"/>
<dbReference type="EMBL" id="JH719942">
    <property type="protein sequence ID" value="EJF52126.1"/>
    <property type="molecule type" value="Genomic_DNA"/>
</dbReference>
<evidence type="ECO:0000313" key="2">
    <source>
        <dbReference type="EMBL" id="EJF52126.1"/>
    </source>
</evidence>
<dbReference type="InterPro" id="IPR013421">
    <property type="entry name" value="CRISPR-assoc_prot_Cas5_HALMA"/>
</dbReference>
<dbReference type="NCBIfam" id="TIGR02592">
    <property type="entry name" value="cas_Cas5h"/>
    <property type="match status" value="1"/>
</dbReference>
<dbReference type="InterPro" id="IPR013422">
    <property type="entry name" value="CRISPR-assoc_prot_Cas5_N"/>
</dbReference>
<dbReference type="AlphaFoldDB" id="J0XTB0"/>
<proteinExistence type="predicted"/>
<gene>
    <name evidence="2" type="ORF">SapgrDRAFT_0380</name>
</gene>
<organism evidence="2 3">
    <name type="scientific">Saprospira grandis DSM 2844</name>
    <dbReference type="NCBI Taxonomy" id="694433"/>
    <lineage>
        <taxon>Bacteria</taxon>
        <taxon>Pseudomonadati</taxon>
        <taxon>Bacteroidota</taxon>
        <taxon>Saprospiria</taxon>
        <taxon>Saprospirales</taxon>
        <taxon>Saprospiraceae</taxon>
        <taxon>Saprospira</taxon>
    </lineage>
</organism>
<dbReference type="Proteomes" id="UP000005113">
    <property type="component" value="Unassembled WGS sequence"/>
</dbReference>
<name>J0XTB0_9BACT</name>
<dbReference type="RefSeq" id="WP_002656857.1">
    <property type="nucleotide sequence ID" value="NZ_JH719942.1"/>
</dbReference>
<evidence type="ECO:0000256" key="1">
    <source>
        <dbReference type="ARBA" id="ARBA00023118"/>
    </source>
</evidence>
<dbReference type="Gene3D" id="3.30.70.2660">
    <property type="match status" value="1"/>
</dbReference>
<keyword evidence="1" id="KW-0051">Antiviral defense</keyword>
<accession>J0XTB0</accession>
<dbReference type="OrthoDB" id="5363158at2"/>
<sequence length="257" mass="29906">MTKIISIDLKAQFGFFRKPETNNNISLSYNFLHRPAALGLVGAILGLEGYQKEGELPAYYQQLSHLKMAIAPLDAENCHFAKTNIRYVNKTGFGQKNSTLILVESTLIAPAYRLYFLIEEGDELAQKLDQRLAQQQAYYLPYFGKNEHAAYWENYQSYDWEQKIADKQYRIRSLFRKEGQRLLGQAGALAPNRRSRFGANFSSGGSLYFERLPVDFDQELQQYILEDFSYTSHLLKPDFQPPQLYFLKEEQQYVQLY</sequence>
<reference evidence="3" key="1">
    <citation type="journal article" date="2012" name="Stand. Genomic Sci.">
        <title>Permanent draft genome sequence of the gliding predator Saprospira grandis strain Sa g1 (= HR1).</title>
        <authorList>
            <person name="Mavromatis K."/>
            <person name="Chertkov O."/>
            <person name="Lapidus A."/>
            <person name="Nolan M."/>
            <person name="Lucas S."/>
            <person name="Tice H."/>
            <person name="Del Rio T.G."/>
            <person name="Cheng J.F."/>
            <person name="Han C."/>
            <person name="Tapia R."/>
            <person name="Bruce D."/>
            <person name="Goodwin L.A."/>
            <person name="Pitluck S."/>
            <person name="Huntemann M."/>
            <person name="Liolios K."/>
            <person name="Pagani I."/>
            <person name="Ivanova N."/>
            <person name="Mikhailova N."/>
            <person name="Pati A."/>
            <person name="Chen A."/>
            <person name="Palaniappan K."/>
            <person name="Land M."/>
            <person name="Brambilla E.M."/>
            <person name="Rohde M."/>
            <person name="Spring S."/>
            <person name="Goker M."/>
            <person name="Detter J.C."/>
            <person name="Bristow J."/>
            <person name="Eisen J.A."/>
            <person name="Markowitz V."/>
            <person name="Hugenholtz P."/>
            <person name="Kyrpides N.C."/>
            <person name="Klenk H.P."/>
            <person name="Woyke T."/>
        </authorList>
    </citation>
    <scope>NUCLEOTIDE SEQUENCE [LARGE SCALE GENOMIC DNA]</scope>
    <source>
        <strain evidence="3">DSM 2844</strain>
    </source>
</reference>
<dbReference type="GO" id="GO:0051607">
    <property type="term" value="P:defense response to virus"/>
    <property type="evidence" value="ECO:0007669"/>
    <property type="project" value="UniProtKB-KW"/>
</dbReference>
<evidence type="ECO:0000313" key="3">
    <source>
        <dbReference type="Proteomes" id="UP000005113"/>
    </source>
</evidence>
<dbReference type="NCBIfam" id="TIGR02593">
    <property type="entry name" value="CRISPR_cas5"/>
    <property type="match status" value="1"/>
</dbReference>
<protein>
    <submittedName>
        <fullName evidence="2">CRISPR-associated protein Cas5, subtype I-B/HMARI</fullName>
    </submittedName>
</protein>